<proteinExistence type="predicted"/>
<dbReference type="AlphaFoldDB" id="A0A9X0U6S0"/>
<protein>
    <submittedName>
        <fullName evidence="1">Uncharacterized protein</fullName>
    </submittedName>
</protein>
<evidence type="ECO:0000313" key="2">
    <source>
        <dbReference type="Proteomes" id="UP000535182"/>
    </source>
</evidence>
<name>A0A9X0U6S0_9BACT</name>
<reference evidence="1 2" key="1">
    <citation type="submission" date="2020-08" db="EMBL/GenBank/DDBJ databases">
        <title>Genomic Encyclopedia of Type Strains, Phase IV (KMG-V): Genome sequencing to study the core and pangenomes of soil and plant-associated prokaryotes.</title>
        <authorList>
            <person name="Whitman W."/>
        </authorList>
    </citation>
    <scope>NUCLEOTIDE SEQUENCE [LARGE SCALE GENOMIC DNA]</scope>
    <source>
        <strain evidence="1 2">X5P2</strain>
    </source>
</reference>
<dbReference type="RefSeq" id="WP_183981653.1">
    <property type="nucleotide sequence ID" value="NZ_JACHEB010000020.1"/>
</dbReference>
<evidence type="ECO:0000313" key="1">
    <source>
        <dbReference type="EMBL" id="MBB5331881.1"/>
    </source>
</evidence>
<gene>
    <name evidence="1" type="ORF">HDF14_005533</name>
</gene>
<organism evidence="1 2">
    <name type="scientific">Tunturiibacter gelidiferens</name>
    <dbReference type="NCBI Taxonomy" id="3069689"/>
    <lineage>
        <taxon>Bacteria</taxon>
        <taxon>Pseudomonadati</taxon>
        <taxon>Acidobacteriota</taxon>
        <taxon>Terriglobia</taxon>
        <taxon>Terriglobales</taxon>
        <taxon>Acidobacteriaceae</taxon>
        <taxon>Tunturiibacter</taxon>
    </lineage>
</organism>
<dbReference type="EMBL" id="JACHEB010000020">
    <property type="protein sequence ID" value="MBB5331881.1"/>
    <property type="molecule type" value="Genomic_DNA"/>
</dbReference>
<sequence length="88" mass="9936">MNETVARTKLFFLLRNLHDLISQQQQQLDVIAESHFKLCDVARNKLGMAVAPSPSPPSPSPHAAIVTVKGEIDKLEQLFNELEKKEKR</sequence>
<accession>A0A9X0U6S0</accession>
<comment type="caution">
    <text evidence="1">The sequence shown here is derived from an EMBL/GenBank/DDBJ whole genome shotgun (WGS) entry which is preliminary data.</text>
</comment>
<dbReference type="Proteomes" id="UP000535182">
    <property type="component" value="Unassembled WGS sequence"/>
</dbReference>
<keyword evidence="2" id="KW-1185">Reference proteome</keyword>